<gene>
    <name evidence="2" type="ORF">LVIROSA_LOCUS29085</name>
</gene>
<evidence type="ECO:0000256" key="1">
    <source>
        <dbReference type="SAM" id="MobiDB-lite"/>
    </source>
</evidence>
<dbReference type="Proteomes" id="UP001157418">
    <property type="component" value="Unassembled WGS sequence"/>
</dbReference>
<dbReference type="EMBL" id="CAKMRJ010005412">
    <property type="protein sequence ID" value="CAH1443145.1"/>
    <property type="molecule type" value="Genomic_DNA"/>
</dbReference>
<feature type="region of interest" description="Disordered" evidence="1">
    <location>
        <begin position="43"/>
        <end position="74"/>
    </location>
</feature>
<evidence type="ECO:0000313" key="3">
    <source>
        <dbReference type="Proteomes" id="UP001157418"/>
    </source>
</evidence>
<name>A0AAU9P0C2_9ASTR</name>
<sequence>MDDPQTTVDPITTTNEEKVSQPIMKIQNTNLLLFPMIDPQSVQEPEIETTEETHVDSSHTHSSPKGIKKIRKPQFNKRGVSFRELTFSVSPASKKRQAMDMAQKL</sequence>
<protein>
    <submittedName>
        <fullName evidence="2">Uncharacterized protein</fullName>
    </submittedName>
</protein>
<organism evidence="2 3">
    <name type="scientific">Lactuca virosa</name>
    <dbReference type="NCBI Taxonomy" id="75947"/>
    <lineage>
        <taxon>Eukaryota</taxon>
        <taxon>Viridiplantae</taxon>
        <taxon>Streptophyta</taxon>
        <taxon>Embryophyta</taxon>
        <taxon>Tracheophyta</taxon>
        <taxon>Spermatophyta</taxon>
        <taxon>Magnoliopsida</taxon>
        <taxon>eudicotyledons</taxon>
        <taxon>Gunneridae</taxon>
        <taxon>Pentapetalae</taxon>
        <taxon>asterids</taxon>
        <taxon>campanulids</taxon>
        <taxon>Asterales</taxon>
        <taxon>Asteraceae</taxon>
        <taxon>Cichorioideae</taxon>
        <taxon>Cichorieae</taxon>
        <taxon>Lactucinae</taxon>
        <taxon>Lactuca</taxon>
    </lineage>
</organism>
<dbReference type="AlphaFoldDB" id="A0AAU9P0C2"/>
<accession>A0AAU9P0C2</accession>
<reference evidence="2 3" key="1">
    <citation type="submission" date="2022-01" db="EMBL/GenBank/DDBJ databases">
        <authorList>
            <person name="Xiong W."/>
            <person name="Schranz E."/>
        </authorList>
    </citation>
    <scope>NUCLEOTIDE SEQUENCE [LARGE SCALE GENOMIC DNA]</scope>
</reference>
<comment type="caution">
    <text evidence="2">The sequence shown here is derived from an EMBL/GenBank/DDBJ whole genome shotgun (WGS) entry which is preliminary data.</text>
</comment>
<proteinExistence type="predicted"/>
<evidence type="ECO:0000313" key="2">
    <source>
        <dbReference type="EMBL" id="CAH1443145.1"/>
    </source>
</evidence>
<keyword evidence="3" id="KW-1185">Reference proteome</keyword>